<dbReference type="Pfam" id="PF07730">
    <property type="entry name" value="HisKA_3"/>
    <property type="match status" value="1"/>
</dbReference>
<dbReference type="Gene3D" id="1.20.5.1930">
    <property type="match status" value="1"/>
</dbReference>
<evidence type="ECO:0000256" key="2">
    <source>
        <dbReference type="ARBA" id="ARBA00001966"/>
    </source>
</evidence>
<dbReference type="SUPFAM" id="SSF55874">
    <property type="entry name" value="ATPase domain of HSP90 chaperone/DNA topoisomerase II/histidine kinase"/>
    <property type="match status" value="1"/>
</dbReference>
<keyword evidence="9" id="KW-0479">Metal-binding</keyword>
<dbReference type="KEGG" id="cbar:PATL70BA_1874"/>
<dbReference type="GO" id="GO:0051539">
    <property type="term" value="F:4 iron, 4 sulfur cluster binding"/>
    <property type="evidence" value="ECO:0007669"/>
    <property type="project" value="UniProtKB-KW"/>
</dbReference>
<dbReference type="PANTHER" id="PTHR24421">
    <property type="entry name" value="NITRATE/NITRITE SENSOR PROTEIN NARX-RELATED"/>
    <property type="match status" value="1"/>
</dbReference>
<name>A0A3P7NXT1_9FIRM</name>
<evidence type="ECO:0000259" key="17">
    <source>
        <dbReference type="PROSITE" id="PS50109"/>
    </source>
</evidence>
<keyword evidence="11" id="KW-0408">Iron</keyword>
<proteinExistence type="predicted"/>
<dbReference type="Pfam" id="PF05384">
    <property type="entry name" value="DegS"/>
    <property type="match status" value="1"/>
</dbReference>
<organism evidence="18 19">
    <name type="scientific">Petrocella atlantisensis</name>
    <dbReference type="NCBI Taxonomy" id="2173034"/>
    <lineage>
        <taxon>Bacteria</taxon>
        <taxon>Bacillati</taxon>
        <taxon>Bacillota</taxon>
        <taxon>Clostridia</taxon>
        <taxon>Lachnospirales</taxon>
        <taxon>Vallitaleaceae</taxon>
        <taxon>Petrocella</taxon>
    </lineage>
</organism>
<dbReference type="CDD" id="cd16917">
    <property type="entry name" value="HATPase_UhpB-NarQ-NarX-like"/>
    <property type="match status" value="1"/>
</dbReference>
<dbReference type="Pfam" id="PF02518">
    <property type="entry name" value="HATPase_c"/>
    <property type="match status" value="1"/>
</dbReference>
<evidence type="ECO:0000256" key="5">
    <source>
        <dbReference type="ARBA" id="ARBA00017322"/>
    </source>
</evidence>
<sequence>MYKKQFDQLDEIIDKTIDSIKDSVKEIKDISDYARQEYLELEEEFLRLKIEATDLIDRVDSLERKYRLSKSKLLMINKNFNMYSQEEMQQIYEATDKLRVDLAVEKEREMNLIKRRNELELHLKYVRKISEKAEKLSYNFDIAYSVLSGDLKKITEKIDDIQNKEIWGLKVIEAQEIERQRIARDMHDGPAQSLSNLIIKTELCIKLLDIDIDRTKLELQTLKMYIRGTIDETRRMIYNLRPMSIDDLGLIPTLERLIDKMSDDLGFTIEFNVVECEDYATEEIDPVVNLTLYRITQEALNNVLKYSKASRVCVDLTYEDSGIELEITDNGIGFEVGDMKLRLEDNKGFGMSMMRERANLLSSEFKIVSKSGKGTSIHIRVPLISKEERHE</sequence>
<dbReference type="Proteomes" id="UP000279029">
    <property type="component" value="Chromosome"/>
</dbReference>
<dbReference type="GO" id="GO:0016020">
    <property type="term" value="C:membrane"/>
    <property type="evidence" value="ECO:0007669"/>
    <property type="project" value="InterPro"/>
</dbReference>
<dbReference type="GO" id="GO:0046872">
    <property type="term" value="F:metal ion binding"/>
    <property type="evidence" value="ECO:0007669"/>
    <property type="project" value="UniProtKB-KW"/>
</dbReference>
<evidence type="ECO:0000256" key="10">
    <source>
        <dbReference type="ARBA" id="ARBA00022777"/>
    </source>
</evidence>
<reference evidence="18 19" key="1">
    <citation type="submission" date="2018-09" db="EMBL/GenBank/DDBJ databases">
        <authorList>
            <person name="Postec A."/>
        </authorList>
    </citation>
    <scope>NUCLEOTIDE SEQUENCE [LARGE SCALE GENOMIC DNA]</scope>
    <source>
        <strain evidence="18">70B-A</strain>
    </source>
</reference>
<evidence type="ECO:0000256" key="11">
    <source>
        <dbReference type="ARBA" id="ARBA00023004"/>
    </source>
</evidence>
<evidence type="ECO:0000256" key="15">
    <source>
        <dbReference type="ARBA" id="ARBA00030800"/>
    </source>
</evidence>
<dbReference type="GO" id="GO:0046983">
    <property type="term" value="F:protein dimerization activity"/>
    <property type="evidence" value="ECO:0007669"/>
    <property type="project" value="InterPro"/>
</dbReference>
<dbReference type="InterPro" id="IPR008595">
    <property type="entry name" value="DegS"/>
</dbReference>
<comment type="subcellular location">
    <subcellularLocation>
        <location evidence="3">Cytoplasm</location>
    </subcellularLocation>
</comment>
<dbReference type="EMBL" id="LR130778">
    <property type="protein sequence ID" value="VDN47765.1"/>
    <property type="molecule type" value="Genomic_DNA"/>
</dbReference>
<dbReference type="InterPro" id="IPR050482">
    <property type="entry name" value="Sensor_HK_TwoCompSys"/>
</dbReference>
<feature type="domain" description="Histidine kinase" evidence="17">
    <location>
        <begin position="292"/>
        <end position="385"/>
    </location>
</feature>
<dbReference type="InterPro" id="IPR004358">
    <property type="entry name" value="Sig_transdc_His_kin-like_C"/>
</dbReference>
<dbReference type="Gene3D" id="3.30.565.10">
    <property type="entry name" value="Histidine kinase-like ATPase, C-terminal domain"/>
    <property type="match status" value="1"/>
</dbReference>
<keyword evidence="7" id="KW-0963">Cytoplasm</keyword>
<dbReference type="PANTHER" id="PTHR24421:SF55">
    <property type="entry name" value="SENSOR HISTIDINE KINASE YDFH"/>
    <property type="match status" value="1"/>
</dbReference>
<evidence type="ECO:0000256" key="14">
    <source>
        <dbReference type="ARBA" id="ARBA00024827"/>
    </source>
</evidence>
<gene>
    <name evidence="18" type="ORF">PATL70BA_1874</name>
</gene>
<dbReference type="PRINTS" id="PR00344">
    <property type="entry name" value="BCTRLSENSOR"/>
</dbReference>
<accession>A0A3P7NXT1</accession>
<evidence type="ECO:0000256" key="3">
    <source>
        <dbReference type="ARBA" id="ARBA00004496"/>
    </source>
</evidence>
<evidence type="ECO:0000313" key="18">
    <source>
        <dbReference type="EMBL" id="VDN47765.1"/>
    </source>
</evidence>
<evidence type="ECO:0000256" key="7">
    <source>
        <dbReference type="ARBA" id="ARBA00022490"/>
    </source>
</evidence>
<dbReference type="EC" id="2.7.13.3" evidence="4"/>
<dbReference type="RefSeq" id="WP_125137017.1">
    <property type="nucleotide sequence ID" value="NZ_LR130778.1"/>
</dbReference>
<evidence type="ECO:0000256" key="1">
    <source>
        <dbReference type="ARBA" id="ARBA00000085"/>
    </source>
</evidence>
<keyword evidence="6" id="KW-0004">4Fe-4S</keyword>
<dbReference type="InterPro" id="IPR005467">
    <property type="entry name" value="His_kinase_dom"/>
</dbReference>
<dbReference type="OrthoDB" id="9781904at2"/>
<keyword evidence="19" id="KW-1185">Reference proteome</keyword>
<evidence type="ECO:0000256" key="8">
    <source>
        <dbReference type="ARBA" id="ARBA00022679"/>
    </source>
</evidence>
<keyword evidence="10 18" id="KW-0418">Kinase</keyword>
<comment type="function">
    <text evidence="14">Member of the two-component regulatory system NreB/NreC involved in the control of dissimilatory nitrate/nitrite reduction in response to oxygen. NreB functions as a direct oxygen sensor histidine kinase which is autophosphorylated, in the absence of oxygen, probably at the conserved histidine residue, and transfers its phosphate group probably to a conserved aspartate residue of NreC. NreB/NreC activates the expression of the nitrate (narGHJI) and nitrite (nir) reductase operons, as well as the putative nitrate transporter gene narT.</text>
</comment>
<dbReference type="GO" id="GO:0000155">
    <property type="term" value="F:phosphorelay sensor kinase activity"/>
    <property type="evidence" value="ECO:0007669"/>
    <property type="project" value="InterPro"/>
</dbReference>
<keyword evidence="8" id="KW-0808">Transferase</keyword>
<comment type="cofactor">
    <cofactor evidence="2">
        <name>[4Fe-4S] cluster</name>
        <dbReference type="ChEBI" id="CHEBI:49883"/>
    </cofactor>
</comment>
<evidence type="ECO:0000256" key="4">
    <source>
        <dbReference type="ARBA" id="ARBA00012438"/>
    </source>
</evidence>
<feature type="coiled-coil region" evidence="16">
    <location>
        <begin position="24"/>
        <end position="65"/>
    </location>
</feature>
<comment type="catalytic activity">
    <reaction evidence="1">
        <text>ATP + protein L-histidine = ADP + protein N-phospho-L-histidine.</text>
        <dbReference type="EC" id="2.7.13.3"/>
    </reaction>
</comment>
<dbReference type="AlphaFoldDB" id="A0A3P7NXT1"/>
<evidence type="ECO:0000256" key="9">
    <source>
        <dbReference type="ARBA" id="ARBA00022723"/>
    </source>
</evidence>
<evidence type="ECO:0000313" key="19">
    <source>
        <dbReference type="Proteomes" id="UP000279029"/>
    </source>
</evidence>
<dbReference type="SMART" id="SM00387">
    <property type="entry name" value="HATPase_c"/>
    <property type="match status" value="1"/>
</dbReference>
<evidence type="ECO:0000256" key="16">
    <source>
        <dbReference type="SAM" id="Coils"/>
    </source>
</evidence>
<dbReference type="InterPro" id="IPR036890">
    <property type="entry name" value="HATPase_C_sf"/>
</dbReference>
<keyword evidence="12" id="KW-0902">Two-component regulatory system</keyword>
<dbReference type="GO" id="GO:0005737">
    <property type="term" value="C:cytoplasm"/>
    <property type="evidence" value="ECO:0007669"/>
    <property type="project" value="UniProtKB-SubCell"/>
</dbReference>
<keyword evidence="13" id="KW-0411">Iron-sulfur</keyword>
<dbReference type="InterPro" id="IPR003594">
    <property type="entry name" value="HATPase_dom"/>
</dbReference>
<keyword evidence="16" id="KW-0175">Coiled coil</keyword>
<evidence type="ECO:0000256" key="6">
    <source>
        <dbReference type="ARBA" id="ARBA00022485"/>
    </source>
</evidence>
<evidence type="ECO:0000256" key="13">
    <source>
        <dbReference type="ARBA" id="ARBA00023014"/>
    </source>
</evidence>
<dbReference type="InterPro" id="IPR011712">
    <property type="entry name" value="Sig_transdc_His_kin_sub3_dim/P"/>
</dbReference>
<dbReference type="PROSITE" id="PS50109">
    <property type="entry name" value="HIS_KIN"/>
    <property type="match status" value="1"/>
</dbReference>
<protein>
    <recommendedName>
        <fullName evidence="5">Oxygen sensor histidine kinase NreB</fullName>
        <ecNumber evidence="4">2.7.13.3</ecNumber>
    </recommendedName>
    <alternativeName>
        <fullName evidence="15">Nitrogen regulation protein B</fullName>
    </alternativeName>
</protein>
<evidence type="ECO:0000256" key="12">
    <source>
        <dbReference type="ARBA" id="ARBA00023012"/>
    </source>
</evidence>